<comment type="caution">
    <text evidence="6">The sequence shown here is derived from an EMBL/GenBank/DDBJ whole genome shotgun (WGS) entry which is preliminary data.</text>
</comment>
<dbReference type="PANTHER" id="PTHR43065:SF29">
    <property type="entry name" value="SENSOR PROTEIN KINASE FLES"/>
    <property type="match status" value="1"/>
</dbReference>
<dbReference type="PANTHER" id="PTHR43065">
    <property type="entry name" value="SENSOR HISTIDINE KINASE"/>
    <property type="match status" value="1"/>
</dbReference>
<evidence type="ECO:0000256" key="3">
    <source>
        <dbReference type="ARBA" id="ARBA00022777"/>
    </source>
</evidence>
<keyword evidence="7" id="KW-1185">Reference proteome</keyword>
<dbReference type="GO" id="GO:0000160">
    <property type="term" value="P:phosphorelay signal transduction system"/>
    <property type="evidence" value="ECO:0007669"/>
    <property type="project" value="UniProtKB-KW"/>
</dbReference>
<dbReference type="InterPro" id="IPR005467">
    <property type="entry name" value="His_kinase_dom"/>
</dbReference>
<keyword evidence="4" id="KW-0902">Two-component regulatory system</keyword>
<evidence type="ECO:0000313" key="7">
    <source>
        <dbReference type="Proteomes" id="UP000076268"/>
    </source>
</evidence>
<dbReference type="Pfam" id="PF02518">
    <property type="entry name" value="HATPase_c"/>
    <property type="match status" value="1"/>
</dbReference>
<reference evidence="6 7" key="1">
    <citation type="submission" date="2016-02" db="EMBL/GenBank/DDBJ databases">
        <title>Anaerosporomusa subterraneum gen. nov., sp. nov., a spore-forming obligate anaerobe isolated from saprolite.</title>
        <authorList>
            <person name="Choi J.K."/>
            <person name="Shah M."/>
            <person name="Yee N."/>
        </authorList>
    </citation>
    <scope>NUCLEOTIDE SEQUENCE [LARGE SCALE GENOMIC DNA]</scope>
    <source>
        <strain evidence="6 7">RU4</strain>
    </source>
</reference>
<dbReference type="SMART" id="SM00387">
    <property type="entry name" value="HATPase_c"/>
    <property type="match status" value="1"/>
</dbReference>
<dbReference type="Gene3D" id="3.30.565.10">
    <property type="entry name" value="Histidine kinase-like ATPase, C-terminal domain"/>
    <property type="match status" value="1"/>
</dbReference>
<sequence length="187" mass="20751">MRDLALHILDLVQNSVEAGADSVWLSVIEDLTLDLLTIRVVDNGRGMDEDTCHHVSDPFYTTRSTRRVGLGLPLIQMSTSQCGGQLVITSELGRGTTVEASWRWTHLDRPPLGDLATTLKSLIVGNSELDLNYTHQVGRNCFSLSVRELRDTLNGIPFTQPDVLVWLDEYLNGNERLVYGGALDENS</sequence>
<comment type="catalytic activity">
    <reaction evidence="1">
        <text>ATP + protein L-histidine = ADP + protein N-phospho-L-histidine.</text>
        <dbReference type="EC" id="2.7.13.3"/>
    </reaction>
</comment>
<keyword evidence="3 6" id="KW-0418">Kinase</keyword>
<gene>
    <name evidence="6" type="ORF">AXX12_10390</name>
</gene>
<dbReference type="InterPro" id="IPR003594">
    <property type="entry name" value="HATPase_dom"/>
</dbReference>
<proteinExistence type="predicted"/>
<dbReference type="InterPro" id="IPR004358">
    <property type="entry name" value="Sig_transdc_His_kin-like_C"/>
</dbReference>
<evidence type="ECO:0000256" key="1">
    <source>
        <dbReference type="ARBA" id="ARBA00000085"/>
    </source>
</evidence>
<dbReference type="RefSeq" id="WP_066242903.1">
    <property type="nucleotide sequence ID" value="NZ_LSGP01000017.1"/>
</dbReference>
<protein>
    <recommendedName>
        <fullName evidence="2">histidine kinase</fullName>
        <ecNumber evidence="2">2.7.13.3</ecNumber>
    </recommendedName>
</protein>
<evidence type="ECO:0000256" key="4">
    <source>
        <dbReference type="ARBA" id="ARBA00023012"/>
    </source>
</evidence>
<dbReference type="Proteomes" id="UP000076268">
    <property type="component" value="Unassembled WGS sequence"/>
</dbReference>
<dbReference type="EC" id="2.7.13.3" evidence="2"/>
<accession>A0A154BTG1</accession>
<feature type="domain" description="Histidine kinase" evidence="5">
    <location>
        <begin position="1"/>
        <end position="106"/>
    </location>
</feature>
<name>A0A154BTG1_ANASB</name>
<dbReference type="InterPro" id="IPR036890">
    <property type="entry name" value="HATPase_C_sf"/>
</dbReference>
<evidence type="ECO:0000313" key="6">
    <source>
        <dbReference type="EMBL" id="KYZ76808.1"/>
    </source>
</evidence>
<dbReference type="PRINTS" id="PR00344">
    <property type="entry name" value="BCTRLSENSOR"/>
</dbReference>
<dbReference type="PROSITE" id="PS50109">
    <property type="entry name" value="HIS_KIN"/>
    <property type="match status" value="1"/>
</dbReference>
<keyword evidence="3 6" id="KW-0808">Transferase</keyword>
<organism evidence="6 7">
    <name type="scientific">Anaerosporomusa subterranea</name>
    <dbReference type="NCBI Taxonomy" id="1794912"/>
    <lineage>
        <taxon>Bacteria</taxon>
        <taxon>Bacillati</taxon>
        <taxon>Bacillota</taxon>
        <taxon>Negativicutes</taxon>
        <taxon>Acetonemataceae</taxon>
        <taxon>Anaerosporomusa</taxon>
    </lineage>
</organism>
<dbReference type="OrthoDB" id="9797586at2"/>
<dbReference type="AlphaFoldDB" id="A0A154BTG1"/>
<dbReference type="CDD" id="cd00075">
    <property type="entry name" value="HATPase"/>
    <property type="match status" value="1"/>
</dbReference>
<dbReference type="GO" id="GO:0004673">
    <property type="term" value="F:protein histidine kinase activity"/>
    <property type="evidence" value="ECO:0007669"/>
    <property type="project" value="UniProtKB-EC"/>
</dbReference>
<dbReference type="SUPFAM" id="SSF55874">
    <property type="entry name" value="ATPase domain of HSP90 chaperone/DNA topoisomerase II/histidine kinase"/>
    <property type="match status" value="1"/>
</dbReference>
<evidence type="ECO:0000259" key="5">
    <source>
        <dbReference type="PROSITE" id="PS50109"/>
    </source>
</evidence>
<evidence type="ECO:0000256" key="2">
    <source>
        <dbReference type="ARBA" id="ARBA00012438"/>
    </source>
</evidence>
<dbReference type="EMBL" id="LSGP01000017">
    <property type="protein sequence ID" value="KYZ76808.1"/>
    <property type="molecule type" value="Genomic_DNA"/>
</dbReference>
<dbReference type="STRING" id="1794912.AXX12_10390"/>